<evidence type="ECO:0000259" key="15">
    <source>
        <dbReference type="Pfam" id="PF06832"/>
    </source>
</evidence>
<dbReference type="EC" id="2.4.99.28" evidence="10"/>
<keyword evidence="5" id="KW-0645">Protease</keyword>
<keyword evidence="17" id="KW-1185">Reference proteome</keyword>
<dbReference type="SUPFAM" id="SSF53955">
    <property type="entry name" value="Lysozyme-like"/>
    <property type="match status" value="1"/>
</dbReference>
<evidence type="ECO:0000256" key="11">
    <source>
        <dbReference type="ARBA" id="ARBA00049902"/>
    </source>
</evidence>
<dbReference type="eggNOG" id="COG4953">
    <property type="taxonomic scope" value="Bacteria"/>
</dbReference>
<evidence type="ECO:0000256" key="4">
    <source>
        <dbReference type="ARBA" id="ARBA00022645"/>
    </source>
</evidence>
<dbReference type="UniPathway" id="UPA00219"/>
<accession>Q21N62</accession>
<keyword evidence="6" id="KW-0328">Glycosyltransferase</keyword>
<keyword evidence="12" id="KW-0472">Membrane</keyword>
<protein>
    <recommendedName>
        <fullName evidence="10">peptidoglycan glycosyltransferase</fullName>
        <ecNumber evidence="10">2.4.99.28</ecNumber>
    </recommendedName>
</protein>
<comment type="pathway">
    <text evidence="1">Cell wall biogenesis; peptidoglycan biosynthesis.</text>
</comment>
<evidence type="ECO:0000256" key="2">
    <source>
        <dbReference type="ARBA" id="ARBA00007090"/>
    </source>
</evidence>
<comment type="similarity">
    <text evidence="3">In the N-terminal section; belongs to the glycosyltransferase 51 family.</text>
</comment>
<dbReference type="HOGENOM" id="CLU_006354_7_3_6"/>
<evidence type="ECO:0000256" key="6">
    <source>
        <dbReference type="ARBA" id="ARBA00022676"/>
    </source>
</evidence>
<feature type="domain" description="Penicillin-binding C-terminal" evidence="15">
    <location>
        <begin position="717"/>
        <end position="803"/>
    </location>
</feature>
<evidence type="ECO:0000256" key="8">
    <source>
        <dbReference type="ARBA" id="ARBA00022801"/>
    </source>
</evidence>
<evidence type="ECO:0000259" key="13">
    <source>
        <dbReference type="Pfam" id="PF00905"/>
    </source>
</evidence>
<dbReference type="SUPFAM" id="SSF56601">
    <property type="entry name" value="beta-lactamase/transpeptidase-like"/>
    <property type="match status" value="1"/>
</dbReference>
<reference evidence="16 17" key="1">
    <citation type="journal article" date="2008" name="PLoS Genet.">
        <title>Complete genome sequence of the complex carbohydrate-degrading marine bacterium, Saccharophagus degradans strain 2-40 T.</title>
        <authorList>
            <person name="Weiner R.M."/>
            <person name="Taylor L.E.II."/>
            <person name="Henrissat B."/>
            <person name="Hauser L."/>
            <person name="Land M."/>
            <person name="Coutinho P.M."/>
            <person name="Rancurel C."/>
            <person name="Saunders E.H."/>
            <person name="Longmire A.G."/>
            <person name="Zhang H."/>
            <person name="Bayer E.A."/>
            <person name="Gilbert H.J."/>
            <person name="Larimer F."/>
            <person name="Zhulin I.B."/>
            <person name="Ekborg N.A."/>
            <person name="Lamed R."/>
            <person name="Richardson P.M."/>
            <person name="Borovok I."/>
            <person name="Hutcheson S."/>
        </authorList>
    </citation>
    <scope>NUCLEOTIDE SEQUENCE [LARGE SCALE GENOMIC DNA]</scope>
    <source>
        <strain evidence="17">2-40 / ATCC 43961 / DSM 17024</strain>
    </source>
</reference>
<dbReference type="NCBIfam" id="TIGR02073">
    <property type="entry name" value="PBP_1c"/>
    <property type="match status" value="1"/>
</dbReference>
<dbReference type="Pfam" id="PF06832">
    <property type="entry name" value="BiPBP_C"/>
    <property type="match status" value="1"/>
</dbReference>
<dbReference type="Gene3D" id="3.40.710.10">
    <property type="entry name" value="DD-peptidase/beta-lactamase superfamily"/>
    <property type="match status" value="1"/>
</dbReference>
<dbReference type="PANTHER" id="PTHR32282:SF15">
    <property type="entry name" value="PENICILLIN-BINDING PROTEIN 1C"/>
    <property type="match status" value="1"/>
</dbReference>
<dbReference type="Gene3D" id="1.10.3810.10">
    <property type="entry name" value="Biosynthetic peptidoglycan transglycosylase-like"/>
    <property type="match status" value="1"/>
</dbReference>
<dbReference type="GO" id="GO:0006508">
    <property type="term" value="P:proteolysis"/>
    <property type="evidence" value="ECO:0007669"/>
    <property type="project" value="UniProtKB-KW"/>
</dbReference>
<dbReference type="AlphaFoldDB" id="Q21N62"/>
<feature type="transmembrane region" description="Helical" evidence="12">
    <location>
        <begin position="33"/>
        <end position="55"/>
    </location>
</feature>
<proteinExistence type="inferred from homology"/>
<evidence type="ECO:0000259" key="14">
    <source>
        <dbReference type="Pfam" id="PF00912"/>
    </source>
</evidence>
<evidence type="ECO:0000256" key="5">
    <source>
        <dbReference type="ARBA" id="ARBA00022670"/>
    </source>
</evidence>
<keyword evidence="7 16" id="KW-0808">Transferase</keyword>
<dbReference type="InterPro" id="IPR001264">
    <property type="entry name" value="Glyco_trans_51"/>
</dbReference>
<name>Q21N62_SACD2</name>
<dbReference type="InterPro" id="IPR009647">
    <property type="entry name" value="PBP_C"/>
</dbReference>
<evidence type="ECO:0000313" key="16">
    <source>
        <dbReference type="EMBL" id="ABD79867.1"/>
    </source>
</evidence>
<keyword evidence="12" id="KW-0812">Transmembrane</keyword>
<keyword evidence="12" id="KW-1133">Transmembrane helix</keyword>
<sequence length="807" mass="88617">MGNGVKQIFARRWHVFYGLLIRACRIKPVRLSLVWLSIYCVGQLSLIVLCTLLPLPERNDKHDFAKVVVDSRGEPLRVFADSNGVWRYQVALDDVSPLYIEALLTYEDRWFYWHRGVNPFALLRGAGQWLINGRLISGGSTLSMQVARILEPHPRTFVGKARQMFRAIQLERTYSKQQILTLYLNYAPFGGPVEGVQAASYIYFGKPAKQLTHAEAALLAVLPQAPSRLRPDRYAQRAEQARNKVLARMQHFNVWSQQQVNEAKQEPVIARHISAPKTAPLLARRLIQQYPQQQVIHSTLDKNLQQALETIAQDYALTLPQKTSTAILVLDNYTMAVRAYVGSANFDDLTRYGHVDMITANRSPGSTLKPFLYGMAIDEGLIHEQSLLLDTPTDFAGYRPENFAQDFSGPVSTRQALQRSLNVPAVQVLDALGPQAFYARLASAGLTLKLPAEAAPNLSLILGGAAASLEDLTATFAAIGRGGVTRAPVYIQNQTPAPERTLLSAASAWVVGDILRGVALNSAHRQTVIAANTPRIAFKTGTSYGYRDSWVLAASEHYTIGVWVGRPDGTPTAQNVGRENAVPLLRKTLALFSDAQLAPPKRPAGLSRELICWPLGGLKQLQSAAECLREKSAWLLDGAAAPTLREPLMAQWSSYKLTLAVNAKGEQVLPQCMASAQAGATQNITLAVWPRVLEPWLPQKWRRAHLLPALAANCKHAVRDTGQQLVLEGISNNAEYYPAPGQSNITLQPSVRGASGKVEWFVNGVWVAATVGSSHSLELAKLAVGKHTLSVMDAAGRFDEIVFYVGG</sequence>
<evidence type="ECO:0000256" key="1">
    <source>
        <dbReference type="ARBA" id="ARBA00004752"/>
    </source>
</evidence>
<dbReference type="Proteomes" id="UP000001947">
    <property type="component" value="Chromosome"/>
</dbReference>
<dbReference type="InterPro" id="IPR001460">
    <property type="entry name" value="PCN-bd_Tpept"/>
</dbReference>
<dbReference type="InterPro" id="IPR023346">
    <property type="entry name" value="Lysozyme-like_dom_sf"/>
</dbReference>
<evidence type="ECO:0000256" key="3">
    <source>
        <dbReference type="ARBA" id="ARBA00007739"/>
    </source>
</evidence>
<dbReference type="GO" id="GO:0008955">
    <property type="term" value="F:peptidoglycan glycosyltransferase activity"/>
    <property type="evidence" value="ECO:0007669"/>
    <property type="project" value="UniProtKB-EC"/>
</dbReference>
<dbReference type="GO" id="GO:0030288">
    <property type="term" value="C:outer membrane-bounded periplasmic space"/>
    <property type="evidence" value="ECO:0007669"/>
    <property type="project" value="TreeGrafter"/>
</dbReference>
<feature type="domain" description="Penicillin-binding protein transpeptidase" evidence="13">
    <location>
        <begin position="326"/>
        <end position="548"/>
    </location>
</feature>
<dbReference type="GO" id="GO:0008658">
    <property type="term" value="F:penicillin binding"/>
    <property type="evidence" value="ECO:0007669"/>
    <property type="project" value="InterPro"/>
</dbReference>
<dbReference type="KEGG" id="sde:Sde_0603"/>
<comment type="catalytic activity">
    <reaction evidence="11">
        <text>[GlcNAc-(1-&gt;4)-Mur2Ac(oyl-L-Ala-gamma-D-Glu-L-Lys-D-Ala-D-Ala)](n)-di-trans,octa-cis-undecaprenyl diphosphate + beta-D-GlcNAc-(1-&gt;4)-Mur2Ac(oyl-L-Ala-gamma-D-Glu-L-Lys-D-Ala-D-Ala)-di-trans,octa-cis-undecaprenyl diphosphate = [GlcNAc-(1-&gt;4)-Mur2Ac(oyl-L-Ala-gamma-D-Glu-L-Lys-D-Ala-D-Ala)](n+1)-di-trans,octa-cis-undecaprenyl diphosphate + di-trans,octa-cis-undecaprenyl diphosphate + H(+)</text>
        <dbReference type="Rhea" id="RHEA:23708"/>
        <dbReference type="Rhea" id="RHEA-COMP:9602"/>
        <dbReference type="Rhea" id="RHEA-COMP:9603"/>
        <dbReference type="ChEBI" id="CHEBI:15378"/>
        <dbReference type="ChEBI" id="CHEBI:58405"/>
        <dbReference type="ChEBI" id="CHEBI:60033"/>
        <dbReference type="ChEBI" id="CHEBI:78435"/>
        <dbReference type="EC" id="2.4.99.28"/>
    </reaction>
</comment>
<dbReference type="STRING" id="203122.Sde_0603"/>
<evidence type="ECO:0000313" key="17">
    <source>
        <dbReference type="Proteomes" id="UP000001947"/>
    </source>
</evidence>
<organism evidence="16 17">
    <name type="scientific">Saccharophagus degradans (strain 2-40 / ATCC 43961 / DSM 17024)</name>
    <dbReference type="NCBI Taxonomy" id="203122"/>
    <lineage>
        <taxon>Bacteria</taxon>
        <taxon>Pseudomonadati</taxon>
        <taxon>Pseudomonadota</taxon>
        <taxon>Gammaproteobacteria</taxon>
        <taxon>Cellvibrionales</taxon>
        <taxon>Cellvibrionaceae</taxon>
        <taxon>Saccharophagus</taxon>
    </lineage>
</organism>
<dbReference type="InterPro" id="IPR012338">
    <property type="entry name" value="Beta-lactam/transpept-like"/>
</dbReference>
<evidence type="ECO:0000256" key="12">
    <source>
        <dbReference type="SAM" id="Phobius"/>
    </source>
</evidence>
<comment type="similarity">
    <text evidence="2">In the C-terminal section; belongs to the transpeptidase family.</text>
</comment>
<gene>
    <name evidence="16" type="ordered locus">Sde_0603</name>
</gene>
<feature type="domain" description="Glycosyl transferase family 51" evidence="14">
    <location>
        <begin position="83"/>
        <end position="250"/>
    </location>
</feature>
<keyword evidence="9" id="KW-0511">Multifunctional enzyme</keyword>
<dbReference type="GO" id="GO:0009252">
    <property type="term" value="P:peptidoglycan biosynthetic process"/>
    <property type="evidence" value="ECO:0007669"/>
    <property type="project" value="UniProtKB-UniPathway"/>
</dbReference>
<dbReference type="CAZy" id="GT51">
    <property type="family name" value="Glycosyltransferase Family 51"/>
</dbReference>
<dbReference type="GO" id="GO:0004180">
    <property type="term" value="F:carboxypeptidase activity"/>
    <property type="evidence" value="ECO:0007669"/>
    <property type="project" value="UniProtKB-KW"/>
</dbReference>
<keyword evidence="4" id="KW-0121">Carboxypeptidase</keyword>
<dbReference type="InterPro" id="IPR011815">
    <property type="entry name" value="PBP_1c"/>
</dbReference>
<evidence type="ECO:0000256" key="9">
    <source>
        <dbReference type="ARBA" id="ARBA00023268"/>
    </source>
</evidence>
<dbReference type="InterPro" id="IPR036950">
    <property type="entry name" value="PBP_transglycosylase"/>
</dbReference>
<dbReference type="PANTHER" id="PTHR32282">
    <property type="entry name" value="BINDING PROTEIN TRANSPEPTIDASE, PUTATIVE-RELATED"/>
    <property type="match status" value="1"/>
</dbReference>
<dbReference type="EMBL" id="CP000282">
    <property type="protein sequence ID" value="ABD79867.1"/>
    <property type="molecule type" value="Genomic_DNA"/>
</dbReference>
<dbReference type="Pfam" id="PF00905">
    <property type="entry name" value="Transpeptidase"/>
    <property type="match status" value="1"/>
</dbReference>
<keyword evidence="8" id="KW-0378">Hydrolase</keyword>
<dbReference type="InterPro" id="IPR050396">
    <property type="entry name" value="Glycosyltr_51/Transpeptidase"/>
</dbReference>
<evidence type="ECO:0000256" key="10">
    <source>
        <dbReference type="ARBA" id="ARBA00044770"/>
    </source>
</evidence>
<evidence type="ECO:0000256" key="7">
    <source>
        <dbReference type="ARBA" id="ARBA00022679"/>
    </source>
</evidence>
<dbReference type="Pfam" id="PF00912">
    <property type="entry name" value="Transgly"/>
    <property type="match status" value="1"/>
</dbReference>